<feature type="non-terminal residue" evidence="10">
    <location>
        <position position="73"/>
    </location>
</feature>
<evidence type="ECO:0000256" key="4">
    <source>
        <dbReference type="ARBA" id="ARBA00023038"/>
    </source>
</evidence>
<feature type="non-terminal residue" evidence="10">
    <location>
        <position position="1"/>
    </location>
</feature>
<accession>A0AAV5WIN2</accession>
<evidence type="ECO:0000313" key="10">
    <source>
        <dbReference type="EMBL" id="GMT31520.1"/>
    </source>
</evidence>
<dbReference type="InterPro" id="IPR050453">
    <property type="entry name" value="LIM_Homeobox_TF"/>
</dbReference>
<name>A0AAV5WIN2_9BILA</name>
<evidence type="ECO:0000256" key="8">
    <source>
        <dbReference type="PROSITE-ProRule" id="PRU00125"/>
    </source>
</evidence>
<dbReference type="GO" id="GO:0005634">
    <property type="term" value="C:nucleus"/>
    <property type="evidence" value="ECO:0007669"/>
    <property type="project" value="UniProtKB-SubCell"/>
</dbReference>
<reference evidence="10" key="1">
    <citation type="submission" date="2023-10" db="EMBL/GenBank/DDBJ databases">
        <title>Genome assembly of Pristionchus species.</title>
        <authorList>
            <person name="Yoshida K."/>
            <person name="Sommer R.J."/>
        </authorList>
    </citation>
    <scope>NUCLEOTIDE SEQUENCE</scope>
    <source>
        <strain evidence="10">RS5133</strain>
    </source>
</reference>
<evidence type="ECO:0000256" key="6">
    <source>
        <dbReference type="ARBA" id="ARBA00023155"/>
    </source>
</evidence>
<dbReference type="InterPro" id="IPR001781">
    <property type="entry name" value="Znf_LIM"/>
</dbReference>
<evidence type="ECO:0000259" key="9">
    <source>
        <dbReference type="PROSITE" id="PS50023"/>
    </source>
</evidence>
<dbReference type="GO" id="GO:0046872">
    <property type="term" value="F:metal ion binding"/>
    <property type="evidence" value="ECO:0007669"/>
    <property type="project" value="UniProtKB-KW"/>
</dbReference>
<dbReference type="PROSITE" id="PS50023">
    <property type="entry name" value="LIM_DOMAIN_2"/>
    <property type="match status" value="1"/>
</dbReference>
<proteinExistence type="predicted"/>
<dbReference type="SUPFAM" id="SSF57716">
    <property type="entry name" value="Glucocorticoid receptor-like (DNA-binding domain)"/>
    <property type="match status" value="2"/>
</dbReference>
<evidence type="ECO:0000256" key="3">
    <source>
        <dbReference type="ARBA" id="ARBA00022833"/>
    </source>
</evidence>
<keyword evidence="7" id="KW-0539">Nucleus</keyword>
<keyword evidence="5" id="KW-0238">DNA-binding</keyword>
<keyword evidence="11" id="KW-1185">Reference proteome</keyword>
<dbReference type="Pfam" id="PF00412">
    <property type="entry name" value="LIM"/>
    <property type="match status" value="1"/>
</dbReference>
<dbReference type="SMART" id="SM00132">
    <property type="entry name" value="LIM"/>
    <property type="match status" value="1"/>
</dbReference>
<keyword evidence="4 8" id="KW-0440">LIM domain</keyword>
<dbReference type="PANTHER" id="PTHR24208:SF168">
    <property type="entry name" value="PROTEIN APTEROUS"/>
    <property type="match status" value="1"/>
</dbReference>
<protein>
    <recommendedName>
        <fullName evidence="9">LIM zinc-binding domain-containing protein</fullName>
    </recommendedName>
</protein>
<organism evidence="10 11">
    <name type="scientific">Pristionchus fissidentatus</name>
    <dbReference type="NCBI Taxonomy" id="1538716"/>
    <lineage>
        <taxon>Eukaryota</taxon>
        <taxon>Metazoa</taxon>
        <taxon>Ecdysozoa</taxon>
        <taxon>Nematoda</taxon>
        <taxon>Chromadorea</taxon>
        <taxon>Rhabditida</taxon>
        <taxon>Rhabditina</taxon>
        <taxon>Diplogasteromorpha</taxon>
        <taxon>Diplogasteroidea</taxon>
        <taxon>Neodiplogasteridae</taxon>
        <taxon>Pristionchus</taxon>
    </lineage>
</organism>
<dbReference type="GO" id="GO:0030182">
    <property type="term" value="P:neuron differentiation"/>
    <property type="evidence" value="ECO:0007669"/>
    <property type="project" value="TreeGrafter"/>
</dbReference>
<dbReference type="AlphaFoldDB" id="A0AAV5WIN2"/>
<keyword evidence="6" id="KW-0371">Homeobox</keyword>
<evidence type="ECO:0000256" key="5">
    <source>
        <dbReference type="ARBA" id="ARBA00023125"/>
    </source>
</evidence>
<dbReference type="Proteomes" id="UP001432322">
    <property type="component" value="Unassembled WGS sequence"/>
</dbReference>
<evidence type="ECO:0000313" key="11">
    <source>
        <dbReference type="Proteomes" id="UP001432322"/>
    </source>
</evidence>
<dbReference type="GO" id="GO:0000977">
    <property type="term" value="F:RNA polymerase II transcription regulatory region sequence-specific DNA binding"/>
    <property type="evidence" value="ECO:0007669"/>
    <property type="project" value="TreeGrafter"/>
</dbReference>
<comment type="caution">
    <text evidence="10">The sequence shown here is derived from an EMBL/GenBank/DDBJ whole genome shotgun (WGS) entry which is preliminary data.</text>
</comment>
<dbReference type="PROSITE" id="PS00478">
    <property type="entry name" value="LIM_DOMAIN_1"/>
    <property type="match status" value="1"/>
</dbReference>
<dbReference type="GO" id="GO:0000981">
    <property type="term" value="F:DNA-binding transcription factor activity, RNA polymerase II-specific"/>
    <property type="evidence" value="ECO:0007669"/>
    <property type="project" value="TreeGrafter"/>
</dbReference>
<evidence type="ECO:0000256" key="2">
    <source>
        <dbReference type="ARBA" id="ARBA00022723"/>
    </source>
</evidence>
<keyword evidence="3 8" id="KW-0862">Zinc</keyword>
<keyword evidence="2 8" id="KW-0479">Metal-binding</keyword>
<evidence type="ECO:0000256" key="7">
    <source>
        <dbReference type="ARBA" id="ARBA00023242"/>
    </source>
</evidence>
<dbReference type="Gene3D" id="2.10.110.10">
    <property type="entry name" value="Cysteine Rich Protein"/>
    <property type="match status" value="1"/>
</dbReference>
<dbReference type="EMBL" id="BTSY01000006">
    <property type="protein sequence ID" value="GMT31520.1"/>
    <property type="molecule type" value="Genomic_DNA"/>
</dbReference>
<dbReference type="PANTHER" id="PTHR24208">
    <property type="entry name" value="LIM/HOMEOBOX PROTEIN LHX"/>
    <property type="match status" value="1"/>
</dbReference>
<evidence type="ECO:0000256" key="1">
    <source>
        <dbReference type="ARBA" id="ARBA00004123"/>
    </source>
</evidence>
<comment type="subcellular location">
    <subcellularLocation>
        <location evidence="1">Nucleus</location>
    </subcellularLocation>
</comment>
<feature type="domain" description="LIM zinc-binding" evidence="9">
    <location>
        <begin position="14"/>
        <end position="73"/>
    </location>
</feature>
<gene>
    <name evidence="10" type="ORF">PFISCL1PPCAC_22817</name>
</gene>
<sequence length="73" mass="8344">HTSALLPLITPNFADCAACFAPIQDRYVLRYDNRHFHSSCLRCSMCHVELADEQPPVYGRDGMLFCKADFDSY</sequence>